<evidence type="ECO:0000256" key="1">
    <source>
        <dbReference type="SAM" id="MobiDB-lite"/>
    </source>
</evidence>
<accession>A0A9W7LAC6</accession>
<comment type="caution">
    <text evidence="2">The sequence shown here is derived from an EMBL/GenBank/DDBJ whole genome shotgun (WGS) entry which is preliminary data.</text>
</comment>
<feature type="compositionally biased region" description="Gly residues" evidence="1">
    <location>
        <begin position="441"/>
        <end position="455"/>
    </location>
</feature>
<dbReference type="AlphaFoldDB" id="A0A9W7LAC6"/>
<feature type="compositionally biased region" description="Pro residues" evidence="1">
    <location>
        <begin position="1"/>
        <end position="10"/>
    </location>
</feature>
<evidence type="ECO:0000313" key="2">
    <source>
        <dbReference type="EMBL" id="GMI41670.1"/>
    </source>
</evidence>
<feature type="region of interest" description="Disordered" evidence="1">
    <location>
        <begin position="627"/>
        <end position="657"/>
    </location>
</feature>
<gene>
    <name evidence="2" type="ORF">TrCOL_g12795</name>
</gene>
<feature type="region of interest" description="Disordered" evidence="1">
    <location>
        <begin position="435"/>
        <end position="466"/>
    </location>
</feature>
<dbReference type="EMBL" id="BRYA01000155">
    <property type="protein sequence ID" value="GMI41670.1"/>
    <property type="molecule type" value="Genomic_DNA"/>
</dbReference>
<proteinExistence type="predicted"/>
<feature type="compositionally biased region" description="Basic residues" evidence="1">
    <location>
        <begin position="11"/>
        <end position="22"/>
    </location>
</feature>
<feature type="region of interest" description="Disordered" evidence="1">
    <location>
        <begin position="158"/>
        <end position="186"/>
    </location>
</feature>
<evidence type="ECO:0000313" key="3">
    <source>
        <dbReference type="Proteomes" id="UP001165065"/>
    </source>
</evidence>
<feature type="region of interest" description="Disordered" evidence="1">
    <location>
        <begin position="704"/>
        <end position="729"/>
    </location>
</feature>
<reference evidence="3" key="1">
    <citation type="journal article" date="2023" name="Commun. Biol.">
        <title>Genome analysis of Parmales, the sister group of diatoms, reveals the evolutionary specialization of diatoms from phago-mixotrophs to photoautotrophs.</title>
        <authorList>
            <person name="Ban H."/>
            <person name="Sato S."/>
            <person name="Yoshikawa S."/>
            <person name="Yamada K."/>
            <person name="Nakamura Y."/>
            <person name="Ichinomiya M."/>
            <person name="Sato N."/>
            <person name="Blanc-Mathieu R."/>
            <person name="Endo H."/>
            <person name="Kuwata A."/>
            <person name="Ogata H."/>
        </authorList>
    </citation>
    <scope>NUCLEOTIDE SEQUENCE [LARGE SCALE GENOMIC DNA]</scope>
</reference>
<dbReference type="Proteomes" id="UP001165065">
    <property type="component" value="Unassembled WGS sequence"/>
</dbReference>
<feature type="region of interest" description="Disordered" evidence="1">
    <location>
        <begin position="367"/>
        <end position="389"/>
    </location>
</feature>
<feature type="compositionally biased region" description="Basic and acidic residues" evidence="1">
    <location>
        <begin position="719"/>
        <end position="729"/>
    </location>
</feature>
<organism evidence="2 3">
    <name type="scientific">Triparma columacea</name>
    <dbReference type="NCBI Taxonomy" id="722753"/>
    <lineage>
        <taxon>Eukaryota</taxon>
        <taxon>Sar</taxon>
        <taxon>Stramenopiles</taxon>
        <taxon>Ochrophyta</taxon>
        <taxon>Bolidophyceae</taxon>
        <taxon>Parmales</taxon>
        <taxon>Triparmaceae</taxon>
        <taxon>Triparma</taxon>
    </lineage>
</organism>
<keyword evidence="3" id="KW-1185">Reference proteome</keyword>
<sequence length="729" mass="79690">MPASSPPPPTHPRRHLPHYHNKQLHSPGVSLASFQSLLLARKTTLESLDFHVGLVVNEQNRQLISSPSRGSVGVVDSAWVKEAEGAWFEVDGRGNGCIGVDGVKLLAMLYFIETNTPIEPTLLSRLTANLHADLLGVSVGVVKNGFANNISSSAHSIRRNQSFNSTSSPRRSPYSNFTPRRTGGTRQNPAVTLVTLSKFKKYCISKGLTKQDLHNIRIAIANLKEILGPGSDEVGSAVFSVLDVPFTSSVTHFANYLVSHLPPSPSWLVKDSPEEEMALELLCRYQGVESVRMDDVRRDGRASFTFGVVCKWWENHNEHMRRVRRRWEEVQDSEEKPRGWYLPIRTWREEVEDGRVYRVKEGFVDGEGGGNVEGGGKKWEEGSEDSEPDMEAWRTALFQRVGEEGRKTLASSGKSPGGVEPGYLKGTMQWSRRRAVPNSPDGGGMGVGAKTGNGEEGSMKQKWGGGGIWKGQDMVVNASEVLEGRIRKRKEDDEFKMTEIEAKIKADAEEEEKEEGEVDVEDILNRSWGKGEVSGSGLFADSVVSRIMEGSDVGEVLRNIRGEVAKDMKEEGIEQEEEEESIKIMSPSMSPGSKLAGAGELRRRLRGERGEVGGLVKDVLDVGREFAGGGESEAGAGDDRRGRKGNMKVVGAKDAKDSPAKVTAKDVEYSAEFGIERGGGGVPGRVMSGRLGRVADKVGKVFGHRLSPVGRNGGGGGEWGERERKAWAK</sequence>
<name>A0A9W7LAC6_9STRA</name>
<protein>
    <submittedName>
        <fullName evidence="2">Uncharacterized protein</fullName>
    </submittedName>
</protein>
<feature type="region of interest" description="Disordered" evidence="1">
    <location>
        <begin position="1"/>
        <end position="22"/>
    </location>
</feature>